<sequence length="368" mass="42789">MELLFSKNEFNDLYRYKYEEGVKHRERVDKSNPAHQYFVNRIPEILLSKLKGTDLSKEKLDIQASVGEGRLSEVFWVAFLNEDYVPKNKSNKLSTRNGIYIVLLLDINLEYAYLSIGNGSEFLGLKELKELSRNQMKIIEKEPLEDLELNSNFNFFLGKSTRPKKYVKGTVVYKRFNVRNIEVNKLIKYVIKLHKLLDLIVLEKGIEELEVKETNEKKRRYTTISVDKHAALLEKRNKLQKIVGDIAEEFVYQQELRRLAHLPALQEKVEWCSKTTDGLGYDIKSYFEDGREKFIEVKGTALNANEITYYLSLREKIVAADKGDQYALVVVSNASEEKEPRIIAEVINPADSLFNELEAIQFRGHYES</sequence>
<organism evidence="3 4">
    <name type="scientific">Terribacillus aidingensis</name>
    <dbReference type="NCBI Taxonomy" id="586416"/>
    <lineage>
        <taxon>Bacteria</taxon>
        <taxon>Bacillati</taxon>
        <taxon>Bacillota</taxon>
        <taxon>Bacilli</taxon>
        <taxon>Bacillales</taxon>
        <taxon>Bacillaceae</taxon>
        <taxon>Terribacillus</taxon>
    </lineage>
</organism>
<dbReference type="Proteomes" id="UP000219356">
    <property type="component" value="Unassembled WGS sequence"/>
</dbReference>
<proteinExistence type="predicted"/>
<feature type="domain" description="Type IV methyl-directed restriction enzyme EcoKMcrB subunit DNA-binding" evidence="1">
    <location>
        <begin position="24"/>
        <end position="186"/>
    </location>
</feature>
<evidence type="ECO:0000259" key="2">
    <source>
        <dbReference type="Pfam" id="PF13020"/>
    </source>
</evidence>
<evidence type="ECO:0000259" key="1">
    <source>
        <dbReference type="Pfam" id="PF12102"/>
    </source>
</evidence>
<accession>A0A285NLP0</accession>
<reference evidence="4" key="1">
    <citation type="submission" date="2017-09" db="EMBL/GenBank/DDBJ databases">
        <authorList>
            <person name="Varghese N."/>
            <person name="Submissions S."/>
        </authorList>
    </citation>
    <scope>NUCLEOTIDE SEQUENCE [LARGE SCALE GENOMIC DNA]</scope>
    <source>
        <strain evidence="4">CGMCC 1.8913</strain>
    </source>
</reference>
<feature type="domain" description="Protein NO VEIN C-terminal" evidence="2">
    <location>
        <begin position="248"/>
        <end position="343"/>
    </location>
</feature>
<evidence type="ECO:0000313" key="3">
    <source>
        <dbReference type="EMBL" id="SNZ09867.1"/>
    </source>
</evidence>
<dbReference type="Pfam" id="PF12102">
    <property type="entry name" value="MrcB_N"/>
    <property type="match status" value="1"/>
</dbReference>
<protein>
    <submittedName>
        <fullName evidence="3">Uncharacterized protein</fullName>
    </submittedName>
</protein>
<dbReference type="AlphaFoldDB" id="A0A285NLP0"/>
<dbReference type="Gene3D" id="3.30.920.90">
    <property type="match status" value="1"/>
</dbReference>
<dbReference type="OrthoDB" id="9781481at2"/>
<keyword evidence="4" id="KW-1185">Reference proteome</keyword>
<dbReference type="InterPro" id="IPR021961">
    <property type="entry name" value="McrB_DNA-bd"/>
</dbReference>
<dbReference type="InterPro" id="IPR024975">
    <property type="entry name" value="NOV_C"/>
</dbReference>
<name>A0A285NLP0_9BACI</name>
<dbReference type="Pfam" id="PF13020">
    <property type="entry name" value="NOV_C"/>
    <property type="match status" value="1"/>
</dbReference>
<dbReference type="RefSeq" id="WP_097040611.1">
    <property type="nucleotide sequence ID" value="NZ_OBEK01000002.1"/>
</dbReference>
<evidence type="ECO:0000313" key="4">
    <source>
        <dbReference type="Proteomes" id="UP000219356"/>
    </source>
</evidence>
<gene>
    <name evidence="3" type="ORF">SAMN05421503_1392</name>
</gene>
<dbReference type="EMBL" id="OBEK01000002">
    <property type="protein sequence ID" value="SNZ09867.1"/>
    <property type="molecule type" value="Genomic_DNA"/>
</dbReference>